<organism evidence="2 3">
    <name type="scientific">Acidithiobacillus ferrooxidans</name>
    <name type="common">Thiobacillus ferrooxidans</name>
    <dbReference type="NCBI Taxonomy" id="920"/>
    <lineage>
        <taxon>Bacteria</taxon>
        <taxon>Pseudomonadati</taxon>
        <taxon>Pseudomonadota</taxon>
        <taxon>Acidithiobacillia</taxon>
        <taxon>Acidithiobacillales</taxon>
        <taxon>Acidithiobacillaceae</taxon>
        <taxon>Acidithiobacillus</taxon>
    </lineage>
</organism>
<gene>
    <name evidence="2" type="ORF">DN052_01795</name>
</gene>
<feature type="transmembrane region" description="Helical" evidence="1">
    <location>
        <begin position="12"/>
        <end position="35"/>
    </location>
</feature>
<keyword evidence="1" id="KW-0472">Membrane</keyword>
<evidence type="ECO:0000313" key="2">
    <source>
        <dbReference type="EMBL" id="PZD81832.1"/>
    </source>
</evidence>
<name>A0A2W1KHE8_ACIFR</name>
<proteinExistence type="predicted"/>
<accession>A0A2W1KHE8</accession>
<dbReference type="Proteomes" id="UP000248886">
    <property type="component" value="Unassembled WGS sequence"/>
</dbReference>
<dbReference type="RefSeq" id="WP_054608782.1">
    <property type="nucleotide sequence ID" value="NZ_AP025160.1"/>
</dbReference>
<dbReference type="Pfam" id="PF14373">
    <property type="entry name" value="Imm_superinfect"/>
    <property type="match status" value="1"/>
</dbReference>
<dbReference type="OrthoDB" id="9099722at2"/>
<sequence length="88" mass="9616">MLHWIANSRSGFVALLMAACIVAVAIYALPALLAWSMGSPHRMAIALVDLLLGWTILGWIAALIWAVMSGNGGSFDEDPPPRREPWMR</sequence>
<dbReference type="EMBL" id="QKQP01000001">
    <property type="protein sequence ID" value="PZD81832.1"/>
    <property type="molecule type" value="Genomic_DNA"/>
</dbReference>
<feature type="transmembrane region" description="Helical" evidence="1">
    <location>
        <begin position="47"/>
        <end position="68"/>
    </location>
</feature>
<dbReference type="InterPro" id="IPR016410">
    <property type="entry name" value="Phage_imm"/>
</dbReference>
<keyword evidence="1" id="KW-0812">Transmembrane</keyword>
<protein>
    <submittedName>
        <fullName evidence="2">Superinfection immunity protein</fullName>
    </submittedName>
</protein>
<reference evidence="2 3" key="1">
    <citation type="submission" date="2018-06" db="EMBL/GenBank/DDBJ databases">
        <title>Draft sequence of Acidithiobacillus ferrooxidans CCM 4253.</title>
        <authorList>
            <person name="Moya-Beltran A."/>
            <person name="Castro M."/>
            <person name="Covarrubias P.C."/>
            <person name="Issotta F."/>
            <person name="Janiczek O."/>
            <person name="Mandl M."/>
            <person name="Kucera J."/>
            <person name="Quatrini R."/>
        </authorList>
    </citation>
    <scope>NUCLEOTIDE SEQUENCE [LARGE SCALE GENOMIC DNA]</scope>
    <source>
        <strain evidence="2 3">CCM 4253</strain>
    </source>
</reference>
<evidence type="ECO:0000256" key="1">
    <source>
        <dbReference type="SAM" id="Phobius"/>
    </source>
</evidence>
<comment type="caution">
    <text evidence="2">The sequence shown here is derived from an EMBL/GenBank/DDBJ whole genome shotgun (WGS) entry which is preliminary data.</text>
</comment>
<keyword evidence="1" id="KW-1133">Transmembrane helix</keyword>
<evidence type="ECO:0000313" key="3">
    <source>
        <dbReference type="Proteomes" id="UP000248886"/>
    </source>
</evidence>
<dbReference type="AlphaFoldDB" id="A0A2W1KHE8"/>